<evidence type="ECO:0000259" key="13">
    <source>
        <dbReference type="PROSITE" id="PS50853"/>
    </source>
</evidence>
<feature type="domain" description="Fibronectin type-III" evidence="13">
    <location>
        <begin position="245"/>
        <end position="340"/>
    </location>
</feature>
<dbReference type="Pfam" id="PF00041">
    <property type="entry name" value="fn3"/>
    <property type="match status" value="2"/>
</dbReference>
<feature type="region of interest" description="Disordered" evidence="10">
    <location>
        <begin position="641"/>
        <end position="691"/>
    </location>
</feature>
<dbReference type="GeneID" id="111352954"/>
<dbReference type="InterPro" id="IPR056754">
    <property type="entry name" value="DSCAM/DSCAML_C"/>
</dbReference>
<dbReference type="CDD" id="cd00063">
    <property type="entry name" value="FN3"/>
    <property type="match status" value="3"/>
</dbReference>
<dbReference type="CDD" id="cd00096">
    <property type="entry name" value="Ig"/>
    <property type="match status" value="1"/>
</dbReference>
<dbReference type="GO" id="GO:0007155">
    <property type="term" value="P:cell adhesion"/>
    <property type="evidence" value="ECO:0007669"/>
    <property type="project" value="UniProtKB-KW"/>
</dbReference>
<dbReference type="RefSeq" id="XP_022821448.1">
    <property type="nucleotide sequence ID" value="XM_022965680.1"/>
</dbReference>
<dbReference type="PANTHER" id="PTHR13817">
    <property type="entry name" value="TITIN"/>
    <property type="match status" value="1"/>
</dbReference>
<feature type="domain" description="Fibronectin type-III" evidence="13">
    <location>
        <begin position="53"/>
        <end position="159"/>
    </location>
</feature>
<proteinExistence type="predicted"/>
<dbReference type="SUPFAM" id="SSF49265">
    <property type="entry name" value="Fibronectin type III"/>
    <property type="match status" value="2"/>
</dbReference>
<feature type="domain" description="Fibronectin type-III" evidence="13">
    <location>
        <begin position="1"/>
        <end position="52"/>
    </location>
</feature>
<dbReference type="PROSITE" id="PS50853">
    <property type="entry name" value="FN3"/>
    <property type="match status" value="3"/>
</dbReference>
<keyword evidence="7 11" id="KW-0472">Membrane</keyword>
<keyword evidence="4" id="KW-0677">Repeat</keyword>
<dbReference type="SMART" id="SM00060">
    <property type="entry name" value="FN3"/>
    <property type="match status" value="3"/>
</dbReference>
<dbReference type="KEGG" id="sliu:111352954"/>
<evidence type="ECO:0000256" key="11">
    <source>
        <dbReference type="SAM" id="Phobius"/>
    </source>
</evidence>
<dbReference type="InterPro" id="IPR036116">
    <property type="entry name" value="FN3_sf"/>
</dbReference>
<dbReference type="InterPro" id="IPR050964">
    <property type="entry name" value="Striated_Muscle_Regulatory"/>
</dbReference>
<evidence type="ECO:0000256" key="3">
    <source>
        <dbReference type="ARBA" id="ARBA00022729"/>
    </source>
</evidence>
<dbReference type="SMART" id="SM00409">
    <property type="entry name" value="IG"/>
    <property type="match status" value="1"/>
</dbReference>
<keyword evidence="6 11" id="KW-1133">Transmembrane helix</keyword>
<dbReference type="PROSITE" id="PS50835">
    <property type="entry name" value="IG_LIKE"/>
    <property type="match status" value="1"/>
</dbReference>
<sequence>MSEGGAARAGPGGAATLQGLRAATNYSVWVRARCDAGAGPPAAPVYCTTRDDVPEAIEQVRALAAGAGAVRVTWLAPAGAGRLTHYTLYTRENAKVGGEWAQRVDVAVEEGETQTGPEEVWREVRGLRESTVYEFWVRAANTAGVGPPSRPVTAAPAPTLSARISSFSRVVSAAWGSRVRLHCTALGAPPLRWRWAPLPSHSTISDDGDLIIHKADVSLAGNYTCTVRNGVGSDTLSIALHVRAPPAPPAPRLLSTAAHALQLSWDKPNDGGAHILGYTVWWTRGESAGAARARRVPGADTSLRLARLACGAPYRVTLQAHNALGASPHSAPLVARTRGEKAKAPQGKEFIWANSTSLRLNLLAWGGRCPVAAWDLTLRHAAGGAWQNIFTDGETGEAGGLQPGAWYELRVEARSSAGDTIAFYRAATHSANGERLGEPSEIPAEKRSVVSGGAASGGAGVGGALWRSGLLPALLAGALAALLLALTAVVVARRRRAASCLRRERSLHQLCQPHPQLYTTEPSKRNGKAITPPDVRSEMHEISPYATFSMSGGSGCEESTRGAGAARGAGAGLSGCALHLRTFGRAEALDLAAPPPRPNLLAHAAEYGRSHDSDSESSGSPCAACAAELYRLPAAHLSETLPAPAPESSAEDTVYGPRDTAAPRERRRRRAPCQPSLRSAATRALRTDVRA</sequence>
<protein>
    <submittedName>
        <fullName evidence="15">Down syndrome cell adhesion molecule-like protein Dscam2</fullName>
    </submittedName>
</protein>
<keyword evidence="5" id="KW-0130">Cell adhesion</keyword>
<evidence type="ECO:0000256" key="7">
    <source>
        <dbReference type="ARBA" id="ARBA00023136"/>
    </source>
</evidence>
<evidence type="ECO:0000256" key="6">
    <source>
        <dbReference type="ARBA" id="ARBA00022989"/>
    </source>
</evidence>
<keyword evidence="8" id="KW-1015">Disulfide bond</keyword>
<gene>
    <name evidence="15" type="primary">LOC111352954</name>
</gene>
<keyword evidence="9" id="KW-0393">Immunoglobulin domain</keyword>
<keyword evidence="3" id="KW-0732">Signal</keyword>
<dbReference type="InterPro" id="IPR003961">
    <property type="entry name" value="FN3_dom"/>
</dbReference>
<dbReference type="Pfam" id="PF13927">
    <property type="entry name" value="Ig_3"/>
    <property type="match status" value="1"/>
</dbReference>
<comment type="subcellular location">
    <subcellularLocation>
        <location evidence="1">Membrane</location>
        <topology evidence="1">Single-pass membrane protein</topology>
    </subcellularLocation>
</comment>
<evidence type="ECO:0000256" key="9">
    <source>
        <dbReference type="ARBA" id="ARBA00023319"/>
    </source>
</evidence>
<dbReference type="InterPro" id="IPR003598">
    <property type="entry name" value="Ig_sub2"/>
</dbReference>
<dbReference type="GO" id="GO:0016020">
    <property type="term" value="C:membrane"/>
    <property type="evidence" value="ECO:0007669"/>
    <property type="project" value="UniProtKB-SubCell"/>
</dbReference>
<feature type="domain" description="Ig-like" evidence="12">
    <location>
        <begin position="158"/>
        <end position="237"/>
    </location>
</feature>
<dbReference type="SMART" id="SM00408">
    <property type="entry name" value="IGc2"/>
    <property type="match status" value="1"/>
</dbReference>
<dbReference type="InterPro" id="IPR013783">
    <property type="entry name" value="Ig-like_fold"/>
</dbReference>
<organism evidence="14 15">
    <name type="scientific">Spodoptera litura</name>
    <name type="common">Asian cotton leafworm</name>
    <dbReference type="NCBI Taxonomy" id="69820"/>
    <lineage>
        <taxon>Eukaryota</taxon>
        <taxon>Metazoa</taxon>
        <taxon>Ecdysozoa</taxon>
        <taxon>Arthropoda</taxon>
        <taxon>Hexapoda</taxon>
        <taxon>Insecta</taxon>
        <taxon>Pterygota</taxon>
        <taxon>Neoptera</taxon>
        <taxon>Endopterygota</taxon>
        <taxon>Lepidoptera</taxon>
        <taxon>Glossata</taxon>
        <taxon>Ditrysia</taxon>
        <taxon>Noctuoidea</taxon>
        <taxon>Noctuidae</taxon>
        <taxon>Amphipyrinae</taxon>
        <taxon>Spodoptera</taxon>
    </lineage>
</organism>
<dbReference type="InterPro" id="IPR003599">
    <property type="entry name" value="Ig_sub"/>
</dbReference>
<evidence type="ECO:0000256" key="10">
    <source>
        <dbReference type="SAM" id="MobiDB-lite"/>
    </source>
</evidence>
<evidence type="ECO:0000259" key="12">
    <source>
        <dbReference type="PROSITE" id="PS50835"/>
    </source>
</evidence>
<feature type="transmembrane region" description="Helical" evidence="11">
    <location>
        <begin position="470"/>
        <end position="492"/>
    </location>
</feature>
<name>A0A9J7DZJ6_SPOLT</name>
<evidence type="ECO:0000313" key="15">
    <source>
        <dbReference type="RefSeq" id="XP_022821448.1"/>
    </source>
</evidence>
<evidence type="ECO:0000256" key="8">
    <source>
        <dbReference type="ARBA" id="ARBA00023157"/>
    </source>
</evidence>
<keyword evidence="2 11" id="KW-0812">Transmembrane</keyword>
<dbReference type="InterPro" id="IPR007110">
    <property type="entry name" value="Ig-like_dom"/>
</dbReference>
<dbReference type="Proteomes" id="UP000301870">
    <property type="component" value="Chromosome 16"/>
</dbReference>
<dbReference type="SUPFAM" id="SSF48726">
    <property type="entry name" value="Immunoglobulin"/>
    <property type="match status" value="1"/>
</dbReference>
<dbReference type="Pfam" id="PF25059">
    <property type="entry name" value="FN3_DSCAM-DSCAML_C"/>
    <property type="match status" value="1"/>
</dbReference>
<evidence type="ECO:0000256" key="4">
    <source>
        <dbReference type="ARBA" id="ARBA00022737"/>
    </source>
</evidence>
<dbReference type="OrthoDB" id="6159398at2759"/>
<evidence type="ECO:0000313" key="14">
    <source>
        <dbReference type="Proteomes" id="UP000301870"/>
    </source>
</evidence>
<evidence type="ECO:0000256" key="5">
    <source>
        <dbReference type="ARBA" id="ARBA00022889"/>
    </source>
</evidence>
<dbReference type="PANTHER" id="PTHR13817:SF73">
    <property type="entry name" value="FIBRONECTIN TYPE-III DOMAIN-CONTAINING PROTEIN"/>
    <property type="match status" value="1"/>
</dbReference>
<keyword evidence="14" id="KW-1185">Reference proteome</keyword>
<evidence type="ECO:0000256" key="2">
    <source>
        <dbReference type="ARBA" id="ARBA00022692"/>
    </source>
</evidence>
<dbReference type="Gene3D" id="2.60.40.10">
    <property type="entry name" value="Immunoglobulins"/>
    <property type="match status" value="4"/>
</dbReference>
<evidence type="ECO:0000256" key="1">
    <source>
        <dbReference type="ARBA" id="ARBA00004167"/>
    </source>
</evidence>
<accession>A0A9J7DZJ6</accession>
<dbReference type="InterPro" id="IPR036179">
    <property type="entry name" value="Ig-like_dom_sf"/>
</dbReference>
<dbReference type="AlphaFoldDB" id="A0A9J7DZJ6"/>
<reference evidence="15" key="1">
    <citation type="submission" date="2025-08" db="UniProtKB">
        <authorList>
            <consortium name="RefSeq"/>
        </authorList>
    </citation>
    <scope>IDENTIFICATION</scope>
    <source>
        <strain evidence="15">Ishihara</strain>
        <tissue evidence="15">Whole body</tissue>
    </source>
</reference>